<evidence type="ECO:0000256" key="6">
    <source>
        <dbReference type="PROSITE-ProRule" id="PRU00283"/>
    </source>
</evidence>
<gene>
    <name evidence="10" type="ORF">CROQUDRAFT_656109</name>
</gene>
<feature type="compositionally biased region" description="Low complexity" evidence="8">
    <location>
        <begin position="1691"/>
        <end position="1700"/>
    </location>
</feature>
<proteinExistence type="inferred from homology"/>
<keyword evidence="3 6" id="KW-0547">Nucleotide-binding</keyword>
<evidence type="ECO:0000256" key="1">
    <source>
        <dbReference type="ARBA" id="ARBA00004496"/>
    </source>
</evidence>
<evidence type="ECO:0000256" key="2">
    <source>
        <dbReference type="ARBA" id="ARBA00022490"/>
    </source>
</evidence>
<dbReference type="InterPro" id="IPR036961">
    <property type="entry name" value="Kinesin_motor_dom_sf"/>
</dbReference>
<keyword evidence="5 7" id="KW-0175">Coiled coil</keyword>
<feature type="compositionally biased region" description="Polar residues" evidence="8">
    <location>
        <begin position="890"/>
        <end position="908"/>
    </location>
</feature>
<dbReference type="GO" id="GO:0003777">
    <property type="term" value="F:microtubule motor activity"/>
    <property type="evidence" value="ECO:0007669"/>
    <property type="project" value="InterPro"/>
</dbReference>
<feature type="compositionally biased region" description="Low complexity" evidence="8">
    <location>
        <begin position="1075"/>
        <end position="1087"/>
    </location>
</feature>
<dbReference type="PANTHER" id="PTHR47969">
    <property type="entry name" value="CHROMOSOME-ASSOCIATED KINESIN KIF4A-RELATED"/>
    <property type="match status" value="1"/>
</dbReference>
<feature type="compositionally biased region" description="Pro residues" evidence="8">
    <location>
        <begin position="1674"/>
        <end position="1690"/>
    </location>
</feature>
<evidence type="ECO:0000313" key="10">
    <source>
        <dbReference type="EMBL" id="KAG0147379.1"/>
    </source>
</evidence>
<dbReference type="Pfam" id="PF00225">
    <property type="entry name" value="Kinesin"/>
    <property type="match status" value="1"/>
</dbReference>
<evidence type="ECO:0000256" key="3">
    <source>
        <dbReference type="ARBA" id="ARBA00022741"/>
    </source>
</evidence>
<feature type="coiled-coil region" evidence="7">
    <location>
        <begin position="1745"/>
        <end position="1864"/>
    </location>
</feature>
<dbReference type="PROSITE" id="PS00411">
    <property type="entry name" value="KINESIN_MOTOR_1"/>
    <property type="match status" value="1"/>
</dbReference>
<feature type="coiled-coil region" evidence="7">
    <location>
        <begin position="615"/>
        <end position="719"/>
    </location>
</feature>
<evidence type="ECO:0000259" key="9">
    <source>
        <dbReference type="PROSITE" id="PS50067"/>
    </source>
</evidence>
<evidence type="ECO:0000256" key="7">
    <source>
        <dbReference type="SAM" id="Coils"/>
    </source>
</evidence>
<name>A0A9P6NNH8_9BASI</name>
<feature type="region of interest" description="Disordered" evidence="8">
    <location>
        <begin position="854"/>
        <end position="918"/>
    </location>
</feature>
<comment type="subcellular location">
    <subcellularLocation>
        <location evidence="1">Cytoplasm</location>
    </subcellularLocation>
</comment>
<feature type="compositionally biased region" description="Low complexity" evidence="8">
    <location>
        <begin position="406"/>
        <end position="416"/>
    </location>
</feature>
<keyword evidence="6" id="KW-0505">Motor protein</keyword>
<dbReference type="GO" id="GO:0008017">
    <property type="term" value="F:microtubule binding"/>
    <property type="evidence" value="ECO:0007669"/>
    <property type="project" value="InterPro"/>
</dbReference>
<feature type="region of interest" description="Disordered" evidence="8">
    <location>
        <begin position="1145"/>
        <end position="1169"/>
    </location>
</feature>
<dbReference type="Gene3D" id="3.40.850.10">
    <property type="entry name" value="Kinesin motor domain"/>
    <property type="match status" value="1"/>
</dbReference>
<dbReference type="SMART" id="SM00129">
    <property type="entry name" value="KISc"/>
    <property type="match status" value="1"/>
</dbReference>
<feature type="compositionally biased region" description="Basic and acidic residues" evidence="8">
    <location>
        <begin position="1223"/>
        <end position="1237"/>
    </location>
</feature>
<comment type="caution">
    <text evidence="10">The sequence shown here is derived from an EMBL/GenBank/DDBJ whole genome shotgun (WGS) entry which is preliminary data.</text>
</comment>
<organism evidence="10 11">
    <name type="scientific">Cronartium quercuum f. sp. fusiforme G11</name>
    <dbReference type="NCBI Taxonomy" id="708437"/>
    <lineage>
        <taxon>Eukaryota</taxon>
        <taxon>Fungi</taxon>
        <taxon>Dikarya</taxon>
        <taxon>Basidiomycota</taxon>
        <taxon>Pucciniomycotina</taxon>
        <taxon>Pucciniomycetes</taxon>
        <taxon>Pucciniales</taxon>
        <taxon>Coleosporiaceae</taxon>
        <taxon>Cronartium</taxon>
    </lineage>
</organism>
<keyword evidence="2" id="KW-0963">Cytoplasm</keyword>
<feature type="region of interest" description="Disordered" evidence="8">
    <location>
        <begin position="1"/>
        <end position="75"/>
    </location>
</feature>
<feature type="region of interest" description="Disordered" evidence="8">
    <location>
        <begin position="399"/>
        <end position="431"/>
    </location>
</feature>
<dbReference type="PANTHER" id="PTHR47969:SF15">
    <property type="entry name" value="CHROMOSOME-ASSOCIATED KINESIN KIF4A-RELATED"/>
    <property type="match status" value="1"/>
</dbReference>
<dbReference type="InterPro" id="IPR027417">
    <property type="entry name" value="P-loop_NTPase"/>
</dbReference>
<feature type="compositionally biased region" description="Low complexity" evidence="8">
    <location>
        <begin position="118"/>
        <end position="131"/>
    </location>
</feature>
<dbReference type="GO" id="GO:0005737">
    <property type="term" value="C:cytoplasm"/>
    <property type="evidence" value="ECO:0007669"/>
    <property type="project" value="UniProtKB-SubCell"/>
</dbReference>
<dbReference type="EMBL" id="MU167248">
    <property type="protein sequence ID" value="KAG0147379.1"/>
    <property type="molecule type" value="Genomic_DNA"/>
</dbReference>
<comment type="similarity">
    <text evidence="6">Belongs to the TRAFAC class myosin-kinesin ATPase superfamily. Kinesin family.</text>
</comment>
<dbReference type="InterPro" id="IPR027640">
    <property type="entry name" value="Kinesin-like_fam"/>
</dbReference>
<feature type="region of interest" description="Disordered" evidence="8">
    <location>
        <begin position="1200"/>
        <end position="1241"/>
    </location>
</feature>
<evidence type="ECO:0000313" key="11">
    <source>
        <dbReference type="Proteomes" id="UP000886653"/>
    </source>
</evidence>
<dbReference type="GO" id="GO:0051231">
    <property type="term" value="P:spindle elongation"/>
    <property type="evidence" value="ECO:0007669"/>
    <property type="project" value="TreeGrafter"/>
</dbReference>
<dbReference type="GO" id="GO:0007052">
    <property type="term" value="P:mitotic spindle organization"/>
    <property type="evidence" value="ECO:0007669"/>
    <property type="project" value="TreeGrafter"/>
</dbReference>
<evidence type="ECO:0000256" key="4">
    <source>
        <dbReference type="ARBA" id="ARBA00022840"/>
    </source>
</evidence>
<dbReference type="PROSITE" id="PS50067">
    <property type="entry name" value="KINESIN_MOTOR_2"/>
    <property type="match status" value="1"/>
</dbReference>
<dbReference type="InterPro" id="IPR019821">
    <property type="entry name" value="Kinesin_motor_CS"/>
</dbReference>
<dbReference type="SUPFAM" id="SSF52540">
    <property type="entry name" value="P-loop containing nucleoside triphosphate hydrolases"/>
    <property type="match status" value="1"/>
</dbReference>
<evidence type="ECO:0000256" key="8">
    <source>
        <dbReference type="SAM" id="MobiDB-lite"/>
    </source>
</evidence>
<feature type="compositionally biased region" description="Low complexity" evidence="8">
    <location>
        <begin position="20"/>
        <end position="34"/>
    </location>
</feature>
<reference evidence="10" key="1">
    <citation type="submission" date="2013-11" db="EMBL/GenBank/DDBJ databases">
        <title>Genome sequence of the fusiform rust pathogen reveals effectors for host alternation and coevolution with pine.</title>
        <authorList>
            <consortium name="DOE Joint Genome Institute"/>
            <person name="Smith K."/>
            <person name="Pendleton A."/>
            <person name="Kubisiak T."/>
            <person name="Anderson C."/>
            <person name="Salamov A."/>
            <person name="Aerts A."/>
            <person name="Riley R."/>
            <person name="Clum A."/>
            <person name="Lindquist E."/>
            <person name="Ence D."/>
            <person name="Campbell M."/>
            <person name="Kronenberg Z."/>
            <person name="Feau N."/>
            <person name="Dhillon B."/>
            <person name="Hamelin R."/>
            <person name="Burleigh J."/>
            <person name="Smith J."/>
            <person name="Yandell M."/>
            <person name="Nelson C."/>
            <person name="Grigoriev I."/>
            <person name="Davis J."/>
        </authorList>
    </citation>
    <scope>NUCLEOTIDE SEQUENCE</scope>
    <source>
        <strain evidence="10">G11</strain>
    </source>
</reference>
<keyword evidence="4 6" id="KW-0067">ATP-binding</keyword>
<dbReference type="PRINTS" id="PR00380">
    <property type="entry name" value="KINESINHEAVY"/>
</dbReference>
<feature type="region of interest" description="Disordered" evidence="8">
    <location>
        <begin position="1024"/>
        <end position="1102"/>
    </location>
</feature>
<feature type="compositionally biased region" description="Polar residues" evidence="8">
    <location>
        <begin position="1702"/>
        <end position="1733"/>
    </location>
</feature>
<feature type="region of interest" description="Disordered" evidence="8">
    <location>
        <begin position="1639"/>
        <end position="1735"/>
    </location>
</feature>
<dbReference type="GO" id="GO:0007018">
    <property type="term" value="P:microtubule-based movement"/>
    <property type="evidence" value="ECO:0007669"/>
    <property type="project" value="InterPro"/>
</dbReference>
<evidence type="ECO:0000256" key="5">
    <source>
        <dbReference type="ARBA" id="ARBA00023054"/>
    </source>
</evidence>
<protein>
    <recommendedName>
        <fullName evidence="9">Kinesin motor domain-containing protein</fullName>
    </recommendedName>
</protein>
<sequence length="1875" mass="204938">MPPGLSSDRLTASHFNSGLPTSGRTTPSGRSTPTIQPGRNTPSLVGQRASTPSGIPARNSVNSALNIRPASTSHTRRDTIGLASPLYHHHQSIATLSQSTSSLPSTQSSKIGLSSPASTPQQLSSSPHQSLFSPVLSDTFSNSSNTSSNSTTVQVVLRIRPTSFDSNVPTRFQRTVLSALNSTTVAIENAVQPNAGASSSTSGAQQAHKAVQRFTFDRVYSPDEGQQSIWASVEGLVARFLEGYNVTVLAYGQTSSGKSYTMGTDRLSAAELAEHDSTDDDDSTASARIGIIPRAVRTIFHRIRQSPTTAKQTTIKTSYVEIYNEDLIDLVAGSSSSASAPGQVTIREDKDGKIIWSGLKELKVTGAREVMEILERGSSVRQTNSTDMNAQSSRSHAIFSLSLTQRKSNSPSNGSGRRSRVASPTPGAGADSEWVTVTSKFHFVDLAGSERLKRTAAVGERVKEGISINSGLHALGNVISALGDPSKAKTTTHIPYRDSKLTRLLQDSLGGNAHTLMIACVSPTEYNLNETLNTVKYANRARNIKNRAEVNAIEAGWEDVEYLQSTVLKLRKELANLKAGGGGSGGGEMRTGLGAIDEEVDVRSSPRFLELQGHLSELQAKFAKTVADLAQAQNTLSQVDGPSVSQGDFEAMIQPVVEEYEKSITALESQLALTKAALVHAEGSMKEQEEKLSSEAAANEASANAIRELEARLGRLAEREATNETYIKDLEEKLRVVSEADESAAAVVVELRREVAKLKETEAKSETYIKDLEAKLSKDEGASAVLRARVEAAEAELVRKEELVEELELKYQALSSGLTEQDLGMADHQKELVKELEERDQKVHRLEAALKEFQEQRLLTPPESGTNLSHSEPDSVTELAAATPVPNPLADTSATQVEPTKPTSNSVHPISPRSFTPPATPAYLPSLVSSASSFPTPTSGAAPIDLRPQLTELQERHETTLGELEQVQTKYNNALKEVEDLSAQLEEAKLIQPTPTYRISRSPTDPNSHSFPNNNVLPVKGFGTPVNHHHSRQHSPAPEADVSDPLETLETLETLEDPAEAETRDNSRSCTPVRTLSLTGGVLTTSGHRPRRSVHLHNGPGTRYNLSRHSSCAGSVSGHEHPHARSLSLSLSQDLSLVQPQRGSLLVATHSPRSVSPRTAEPPERSYESLEKEVIQLQEVLKEREEEIRTLEHSIRLETELGSPSSKSKHVSLASTAAGSEGLRTEDEGAGARREESTGVVGVEAEEKAIKRLDDLMRSMAQKESAHLELIESLRDELGSRCRAHEELVKLSRDQVGNMSSEIEGLRGRLGEQDGMVAQLVDTEQVLLAKEEELEGMRERTESLKAELAQLADEYRAKEQELEQKLAELTASHEREMDALRSEMAARVQALEGEHGRAMAELERSKSEGSNESEKLKAMEEEIESLKSGHASQLANMRQEMESNQLQMTEDQTRAMEELQLAHEQQLEELRTEHEEILVASLTELDARRTRKFEASLAALEDEHEQELKLVKAQNGLDGKDGEQRSLVEEVKLRYERRIDELRIEHQSVLKAELEKVRAAARQPTEAETELQEALDALSTLDKALLESQDERERLMKELKSTMSARNSAEAEVGAIRAEREALVEEKERLVAAVAAAEARARAGGSGPSALRSDSPSLTMQRNPHLLMGNQNKAPPPTPPPTMPPPPLPTSLPGLPGAPAERTSNTSSQLSRTNSNSGRESPSTSVGTNSMAESISMDPRVLKKIEEQDNAIAKLSKQLSHCEADLKSNIDLVSNLESALNETERNLRKSRLQMNELAKERDKLQGMNDGLRQELERANAEVEHVRSDVMAEKVEFENRLGEERRAKESAKKLLESRMEEMQNSRMTRKSKFNCF</sequence>
<feature type="compositionally biased region" description="Low complexity" evidence="8">
    <location>
        <begin position="97"/>
        <end position="109"/>
    </location>
</feature>
<dbReference type="GO" id="GO:0005875">
    <property type="term" value="C:microtubule associated complex"/>
    <property type="evidence" value="ECO:0007669"/>
    <property type="project" value="TreeGrafter"/>
</dbReference>
<feature type="region of interest" description="Disordered" evidence="8">
    <location>
        <begin position="97"/>
        <end position="131"/>
    </location>
</feature>
<dbReference type="Proteomes" id="UP000886653">
    <property type="component" value="Unassembled WGS sequence"/>
</dbReference>
<feature type="compositionally biased region" description="Polar residues" evidence="8">
    <location>
        <begin position="8"/>
        <end position="19"/>
    </location>
</feature>
<feature type="compositionally biased region" description="Polar residues" evidence="8">
    <location>
        <begin position="35"/>
        <end position="73"/>
    </location>
</feature>
<feature type="coiled-coil region" evidence="7">
    <location>
        <begin position="950"/>
        <end position="991"/>
    </location>
</feature>
<feature type="binding site" evidence="6">
    <location>
        <begin position="252"/>
        <end position="259"/>
    </location>
    <ligand>
        <name>ATP</name>
        <dbReference type="ChEBI" id="CHEBI:30616"/>
    </ligand>
</feature>
<dbReference type="OrthoDB" id="2504331at2759"/>
<feature type="coiled-coil region" evidence="7">
    <location>
        <begin position="1449"/>
        <end position="1476"/>
    </location>
</feature>
<accession>A0A9P6NNH8</accession>
<keyword evidence="11" id="KW-1185">Reference proteome</keyword>
<dbReference type="GO" id="GO:0005524">
    <property type="term" value="F:ATP binding"/>
    <property type="evidence" value="ECO:0007669"/>
    <property type="project" value="UniProtKB-UniRule"/>
</dbReference>
<feature type="coiled-coil region" evidence="7">
    <location>
        <begin position="1320"/>
        <end position="1422"/>
    </location>
</feature>
<feature type="domain" description="Kinesin motor" evidence="9">
    <location>
        <begin position="152"/>
        <end position="544"/>
    </location>
</feature>
<dbReference type="InterPro" id="IPR001752">
    <property type="entry name" value="Kinesin_motor_dom"/>
</dbReference>